<dbReference type="Proteomes" id="UP000314901">
    <property type="component" value="Chromosome"/>
</dbReference>
<protein>
    <submittedName>
        <fullName evidence="7">Lipopolysaccharide biosynthesis protein</fullName>
    </submittedName>
</protein>
<feature type="transmembrane region" description="Helical" evidence="6">
    <location>
        <begin position="433"/>
        <end position="450"/>
    </location>
</feature>
<dbReference type="Pfam" id="PF01943">
    <property type="entry name" value="Polysacc_synt"/>
    <property type="match status" value="1"/>
</dbReference>
<feature type="transmembrane region" description="Helical" evidence="6">
    <location>
        <begin position="21"/>
        <end position="42"/>
    </location>
</feature>
<dbReference type="KEGG" id="muv:FIT94_04035"/>
<dbReference type="EMBL" id="CP040953">
    <property type="protein sequence ID" value="QDC41230.1"/>
    <property type="molecule type" value="Genomic_DNA"/>
</dbReference>
<keyword evidence="5 6" id="KW-0472">Membrane</keyword>
<feature type="transmembrane region" description="Helical" evidence="6">
    <location>
        <begin position="340"/>
        <end position="357"/>
    </location>
</feature>
<dbReference type="GO" id="GO:0005886">
    <property type="term" value="C:plasma membrane"/>
    <property type="evidence" value="ECO:0007669"/>
    <property type="project" value="UniProtKB-SubCell"/>
</dbReference>
<accession>A0AAX1EZP2</accession>
<keyword evidence="3 6" id="KW-0812">Transmembrane</keyword>
<feature type="transmembrane region" description="Helical" evidence="6">
    <location>
        <begin position="303"/>
        <end position="320"/>
    </location>
</feature>
<name>A0AAX1EZP2_9PROT</name>
<dbReference type="AlphaFoldDB" id="A0AAX1EZP2"/>
<dbReference type="GeneID" id="66285049"/>
<feature type="transmembrane region" description="Helical" evidence="6">
    <location>
        <begin position="93"/>
        <end position="117"/>
    </location>
</feature>
<feature type="transmembrane region" description="Helical" evidence="6">
    <location>
        <begin position="369"/>
        <end position="391"/>
    </location>
</feature>
<feature type="transmembrane region" description="Helical" evidence="6">
    <location>
        <begin position="182"/>
        <end position="198"/>
    </location>
</feature>
<keyword evidence="4 6" id="KW-1133">Transmembrane helix</keyword>
<feature type="transmembrane region" description="Helical" evidence="6">
    <location>
        <begin position="263"/>
        <end position="283"/>
    </location>
</feature>
<feature type="transmembrane region" description="Helical" evidence="6">
    <location>
        <begin position="152"/>
        <end position="176"/>
    </location>
</feature>
<dbReference type="InterPro" id="IPR050833">
    <property type="entry name" value="Poly_Biosynth_Transport"/>
</dbReference>
<evidence type="ECO:0000256" key="4">
    <source>
        <dbReference type="ARBA" id="ARBA00022989"/>
    </source>
</evidence>
<evidence type="ECO:0000256" key="5">
    <source>
        <dbReference type="ARBA" id="ARBA00023136"/>
    </source>
</evidence>
<feature type="transmembrane region" description="Helical" evidence="6">
    <location>
        <begin position="123"/>
        <end position="140"/>
    </location>
</feature>
<dbReference type="PANTHER" id="PTHR30250:SF11">
    <property type="entry name" value="O-ANTIGEN TRANSPORTER-RELATED"/>
    <property type="match status" value="1"/>
</dbReference>
<keyword evidence="2" id="KW-1003">Cell membrane</keyword>
<evidence type="ECO:0000313" key="8">
    <source>
        <dbReference type="Proteomes" id="UP000314901"/>
    </source>
</evidence>
<proteinExistence type="predicted"/>
<dbReference type="PANTHER" id="PTHR30250">
    <property type="entry name" value="PST FAMILY PREDICTED COLANIC ACID TRANSPORTER"/>
    <property type="match status" value="1"/>
</dbReference>
<evidence type="ECO:0000256" key="1">
    <source>
        <dbReference type="ARBA" id="ARBA00004651"/>
    </source>
</evidence>
<reference evidence="7 8" key="1">
    <citation type="journal article" date="2019" name="ISME J.">
        <title>Evolution in action: habitat transition from sediment to the pelagial leads to genome streamlining in Methylophilaceae.</title>
        <authorList>
            <person name="Salcher M."/>
            <person name="Schaefle D."/>
            <person name="Kaspar M."/>
            <person name="Neuenschwander S.M."/>
            <person name="Ghai R."/>
        </authorList>
    </citation>
    <scope>NUCLEOTIDE SEQUENCE [LARGE SCALE GENOMIC DNA]</scope>
    <source>
        <strain evidence="7 8">MMS-RVI-51</strain>
    </source>
</reference>
<gene>
    <name evidence="7" type="ORF">FIT94_04035</name>
</gene>
<evidence type="ECO:0000313" key="7">
    <source>
        <dbReference type="EMBL" id="QDC41230.1"/>
    </source>
</evidence>
<organism evidence="7 8">
    <name type="scientific">Candidatus Methylopumilus universalis</name>
    <dbReference type="NCBI Taxonomy" id="2588536"/>
    <lineage>
        <taxon>Bacteria</taxon>
        <taxon>Pseudomonadati</taxon>
        <taxon>Pseudomonadota</taxon>
        <taxon>Betaproteobacteria</taxon>
        <taxon>Nitrosomonadales</taxon>
        <taxon>Methylophilaceae</taxon>
        <taxon>Candidatus Methylopumilus</taxon>
    </lineage>
</organism>
<feature type="transmembrane region" description="Helical" evidence="6">
    <location>
        <begin position="219"/>
        <end position="243"/>
    </location>
</feature>
<feature type="transmembrane region" description="Helical" evidence="6">
    <location>
        <begin position="397"/>
        <end position="421"/>
    </location>
</feature>
<evidence type="ECO:0000256" key="6">
    <source>
        <dbReference type="SAM" id="Phobius"/>
    </source>
</evidence>
<feature type="transmembrane region" description="Helical" evidence="6">
    <location>
        <begin position="48"/>
        <end position="72"/>
    </location>
</feature>
<dbReference type="RefSeq" id="WP_139867869.1">
    <property type="nucleotide sequence ID" value="NZ_CP040949.1"/>
</dbReference>
<dbReference type="InterPro" id="IPR002797">
    <property type="entry name" value="Polysacc_synth"/>
</dbReference>
<evidence type="ECO:0000256" key="3">
    <source>
        <dbReference type="ARBA" id="ARBA00022692"/>
    </source>
</evidence>
<comment type="subcellular location">
    <subcellularLocation>
        <location evidence="1">Cell membrane</location>
        <topology evidence="1">Multi-pass membrane protein</topology>
    </subcellularLocation>
</comment>
<sequence length="491" mass="57004">MKNPRLLNSTVSRLESLSFHSIVYFLGKVIPGIISLLSIFFFTRKLGFADYGILSLSLPLIIFLNIVFFQWLPISISKFYYSRSVSKLKLRNLSLIIFNKIALLFSTLSLLIYFFFVPKNFKSIFLVSVFFLLSLAWYDLHIQFLQIKLKSFFYSFFDSFRSIIALSFCFLCLFFIQSPISILFGTGLGYLITAYLIYEYSKKLHFENGNTRLEKSFLSLFNFGFPYALSLGIIHFGNFAVRLFLTINYGYEIVGQYSPSYDLVQFVTNFLMSAITMASLPILYKSFGEGKINFARKSLLENFILQILLGLPLMIGFIILAKDFSSLFFKGDYQKISEDLIPAFSIASFIIAIRVNYFDLAFHISGHTFLIFFITLTSILINIFCLFYFFPLYGIQGIAYALIIMSVCSLVMSILIGRYFYPLQLFTKDFYKAIPSLFFVSLIFSMQFKFLDLSTLYTLIFKIFFGVTVYFLFLYLMKFANIKKINFKKLL</sequence>
<evidence type="ECO:0000256" key="2">
    <source>
        <dbReference type="ARBA" id="ARBA00022475"/>
    </source>
</evidence>
<feature type="transmembrane region" description="Helical" evidence="6">
    <location>
        <begin position="456"/>
        <end position="476"/>
    </location>
</feature>